<feature type="region of interest" description="Disordered" evidence="9">
    <location>
        <begin position="1654"/>
        <end position="1923"/>
    </location>
</feature>
<dbReference type="SUPFAM" id="SSF55486">
    <property type="entry name" value="Metalloproteases ('zincins'), catalytic domain"/>
    <property type="match status" value="1"/>
</dbReference>
<dbReference type="GO" id="GO:0046872">
    <property type="term" value="F:metal ion binding"/>
    <property type="evidence" value="ECO:0007669"/>
    <property type="project" value="UniProtKB-KW"/>
</dbReference>
<feature type="compositionally biased region" description="Basic and acidic residues" evidence="9">
    <location>
        <begin position="1247"/>
        <end position="1263"/>
    </location>
</feature>
<feature type="compositionally biased region" description="Polar residues" evidence="9">
    <location>
        <begin position="1885"/>
        <end position="1895"/>
    </location>
</feature>
<dbReference type="PROSITE" id="PS50215">
    <property type="entry name" value="ADAM_MEPRO"/>
    <property type="match status" value="1"/>
</dbReference>
<sequence>MPESKTVNVHVEEKGAGAESRDKRAAEQPDVRTLPAALEVRLNLANQDVSLTLEKNSNVDVRPPVFVARNGGLQRVDFPQAKADAGFYQDPDTGASFSVRLRHDGSGYLLSGTYFSEGVQYLLTPNFNSSETGSRTGDHDVMRMSSVLHLQNDFVDLLPGNYFFQRSYSSVGTDHTLELQVPEAIAFCAGVSGDLADVTKNRSRDYNDVTKDNVDIIAAYDFFGNRPSSGEMSDISGHPRRRRQVTPQGAFAVELLMVVDYDVRYAGINANFSIDVTFAGILVFDDPLDTYWSGGRLAVSSSRDLVEASDALEAFRGWALKLGASLPPSDHVMLFTGFNLTYGGSVSNAGLAYLGSACNTDYFFSIVEEYLDFRTVAVAAHELAHSLGARHDMDGNTCLTFDRYVMTSRFRFPTARTAQNPWKFSSCSVQYFSAFIDDLVRNDTNCLVTKDAVTTNMEIQPFFASLPGQVYPGDQFCQLSEGPDSYICRAQHTAGYDTTCYAGLQCYRPEFQDCDLKLPPDGLACGNKKWCENGTCVFSLLAPTAVDDLCPFGDDPVLLTAGSNCSERVNLSRGDCYDQSFHARCCQSCAAVRHHLPGCEFGDRSTTCDRLMCAAYDTTYMRHNCCDTCGEVLLTPTSSASNTYFTSDPPASTAGSPTTYSAPASRADITTIDSPPDSATGTLIAHSTPDSSTSIPIAHSSLDSTTDTPIANRQTDSITDTHPEVPTVSEQTDARVDLTSTQTAQIVRSSQETPRLPSDYSPSVDRILTPSPIPTDQPPVIHKAFSPPTIVTDLPPATPGSQSSPAATTTQTPDMKIKAQVPRESTDRPPAILKAFTHPPIFTVQPPVILGANTPPQIPTNQAPVIHKTFAPPPIFTDQPRVIHKTFSYLPILTYQTPVIQKVQPSPPPTARYPVNQRAGTRPPLSSDQTPVNQRATTPPVSTDRLPLTHGKSTSFLSSNRPPSVTDSSPSSTDISSQQTTSAIAFTSFRKAVTATDSEVFVDSSSSASSSSFAFTTNLDEGTSEKQKSPAMTPPTSLTDSVGLTSSPDRTARFDVTSLGGLTSLFDWTSIRELTSHRTDPPTPQRSTLVSSSTSGPSVGAAVGLTSPEPLRSAAESTLAPPVVNSVTAEQSEAGTSPTGSTSPAGAQTPLSLNPVSVVMSVPGVTSAPGLTSTQSVTSLLSLMPSSDVPHPLVTNIKQTTTYVTATTATNNNFARLITPTSSKDNFSFAKAGTVNPKVTSRGGKKTGGEEERENKTRDEGRKTAGRGAVPKPRVAPPLPSSPAPQRAEERPRGNASDRQRKYDEENEESVSKESEAEVETTDERGGERVGSSSRELGQQLQKVREALRNKVGSELTREQRLLLLVNLVTLLQQGLTPRDVQPAAPDITGPFGNDFGSSLTDPRTTRLTTGVKGSDPSLQSQGHGRDFEAVGLQQQGVSRGSAPSELPLPRSGPAASRQTHFSAERRLGYREPGGSSRRRRSPRSADTLTFERHRPLIQALWEELRRNSGRHRREGASSEIPVGDSNPADTVEQGFSARPLYLPQKHSLQPNLERHGSEPSEEVTEALYHYDDHVEEDEDEESEDLDDDIPEQDPFWRNDTVNFNDGFDGVAGGDEEHEQSVVTDEGSDAHDKGDVNSQALSDVIFGPMRYLTSLNSAEKTDTEITDKTHDVDEVGDHVGTDDSVAADDGAYESSDKNDDGGQDTNIAQLGDVEKESRETKEDSNDEHCENGSQSGVLEPGDKEGEFINDNSTSSSHDRNDRISENGSDFAERSARGERDEASTNSTSATSAHTASHSVTDQIHHTAPPGDQDSYLEDVESTQNWGGEEKKTQNSPIDDVDDTSSEVADNNLTQTPATDNSAVGGLQAALVAGDHDRTDHDASSSRRIGNRSSDLLVNGGNASRDRGSSDGAVDLGNDDDDEDSVRFVESGDDTNVEHNLSTGMNDITSRIDHVTTGVGDITTGIVVVMTDIDDAVSQPDRKTESGLPEKTPQVGAIALHSGSKLNESAEHFPDGDSHSAGQSRSMARSDKMAESGGAERLTSRDPDTDGTDKGDTGRRGTPEGGSVVSVTSEHVDTVLGRPRTSDRVVPREIPGVSQGRSAGHKRVNEDASSLARLRQHRATPPPRRLSGQPARVSKAAYSMPRGQLIPPEAMSGAWVTSGTSRKQSTSTTDANSSAIYLPTSTSSISPRIPRFTFDPGHTTVERKTSTNHRTSLSAGRRVGPKKSIRNR</sequence>
<feature type="domain" description="Peptidase M12B" evidence="10">
    <location>
        <begin position="253"/>
        <end position="438"/>
    </location>
</feature>
<feature type="binding site" evidence="8">
    <location>
        <position position="381"/>
    </location>
    <ligand>
        <name>Zn(2+)</name>
        <dbReference type="ChEBI" id="CHEBI:29105"/>
        <note>catalytic</note>
    </ligand>
</feature>
<feature type="compositionally biased region" description="Basic and acidic residues" evidence="9">
    <location>
        <begin position="2007"/>
        <end position="2017"/>
    </location>
</feature>
<keyword evidence="4 8" id="KW-0862">Zinc</keyword>
<evidence type="ECO:0000256" key="3">
    <source>
        <dbReference type="ARBA" id="ARBA00022801"/>
    </source>
</evidence>
<evidence type="ECO:0000256" key="8">
    <source>
        <dbReference type="PROSITE-ProRule" id="PRU00276"/>
    </source>
</evidence>
<feature type="compositionally biased region" description="Polar residues" evidence="9">
    <location>
        <begin position="1034"/>
        <end position="1049"/>
    </location>
</feature>
<feature type="region of interest" description="Disordered" evidence="9">
    <location>
        <begin position="793"/>
        <end position="825"/>
    </location>
</feature>
<dbReference type="Gene3D" id="3.40.390.10">
    <property type="entry name" value="Collagenase (Catalytic Domain)"/>
    <property type="match status" value="1"/>
</dbReference>
<keyword evidence="1" id="KW-0645">Protease</keyword>
<feature type="compositionally biased region" description="Polar residues" evidence="9">
    <location>
        <begin position="688"/>
        <end position="720"/>
    </location>
</feature>
<feature type="region of interest" description="Disordered" evidence="9">
    <location>
        <begin position="1576"/>
        <end position="1636"/>
    </location>
</feature>
<dbReference type="InterPro" id="IPR041645">
    <property type="entry name" value="ADAMTS_CR_2"/>
</dbReference>
<comment type="caution">
    <text evidence="8">Lacks conserved residue(s) required for the propagation of feature annotation.</text>
</comment>
<feature type="compositionally biased region" description="Basic and acidic residues" evidence="9">
    <location>
        <begin position="1712"/>
        <end position="1730"/>
    </location>
</feature>
<feature type="compositionally biased region" description="Low complexity" evidence="9">
    <location>
        <begin position="963"/>
        <end position="978"/>
    </location>
</feature>
<feature type="region of interest" description="Disordered" evidence="9">
    <location>
        <begin position="1436"/>
        <end position="1492"/>
    </location>
</feature>
<feature type="region of interest" description="Disordered" evidence="9">
    <location>
        <begin position="901"/>
        <end position="978"/>
    </location>
</feature>
<evidence type="ECO:0000256" key="4">
    <source>
        <dbReference type="ARBA" id="ARBA00022833"/>
    </source>
</evidence>
<feature type="active site" evidence="8">
    <location>
        <position position="382"/>
    </location>
</feature>
<accession>A0A2T7PEC2</accession>
<feature type="compositionally biased region" description="Basic and acidic residues" evidence="9">
    <location>
        <begin position="10"/>
        <end position="29"/>
    </location>
</feature>
<keyword evidence="6" id="KW-1015">Disulfide bond</keyword>
<feature type="binding site" evidence="8">
    <location>
        <position position="391"/>
    </location>
    <ligand>
        <name>Zn(2+)</name>
        <dbReference type="ChEBI" id="CHEBI:29105"/>
        <note>catalytic</note>
    </ligand>
</feature>
<feature type="region of interest" description="Disordered" evidence="9">
    <location>
        <begin position="1018"/>
        <end position="1050"/>
    </location>
</feature>
<feature type="compositionally biased region" description="Polar residues" evidence="9">
    <location>
        <begin position="2159"/>
        <end position="2178"/>
    </location>
</feature>
<feature type="region of interest" description="Disordered" evidence="9">
    <location>
        <begin position="1075"/>
        <end position="1105"/>
    </location>
</feature>
<feature type="compositionally biased region" description="Polar residues" evidence="9">
    <location>
        <begin position="1845"/>
        <end position="1861"/>
    </location>
</feature>
<feature type="compositionally biased region" description="Basic and acidic residues" evidence="9">
    <location>
        <begin position="2041"/>
        <end position="2061"/>
    </location>
</feature>
<feature type="compositionally biased region" description="Low complexity" evidence="9">
    <location>
        <begin position="1783"/>
        <end position="1798"/>
    </location>
</feature>
<feature type="compositionally biased region" description="Low complexity" evidence="9">
    <location>
        <begin position="799"/>
        <end position="813"/>
    </location>
</feature>
<dbReference type="Pfam" id="PF17771">
    <property type="entry name" value="ADAMTS_CR_2"/>
    <property type="match status" value="1"/>
</dbReference>
<feature type="region of interest" description="Disordered" evidence="9">
    <location>
        <begin position="2159"/>
        <end position="2231"/>
    </location>
</feature>
<dbReference type="GO" id="GO:0004222">
    <property type="term" value="F:metalloendopeptidase activity"/>
    <property type="evidence" value="ECO:0007669"/>
    <property type="project" value="InterPro"/>
</dbReference>
<feature type="region of interest" description="Disordered" evidence="9">
    <location>
        <begin position="1509"/>
        <end position="1533"/>
    </location>
</feature>
<feature type="compositionally biased region" description="Pro residues" evidence="9">
    <location>
        <begin position="1274"/>
        <end position="1283"/>
    </location>
</feature>
<name>A0A2T7PEC2_POMCA</name>
<evidence type="ECO:0000256" key="2">
    <source>
        <dbReference type="ARBA" id="ARBA00022723"/>
    </source>
</evidence>
<keyword evidence="5" id="KW-0482">Metalloprotease</keyword>
<feature type="compositionally biased region" description="Basic and acidic residues" evidence="9">
    <location>
        <begin position="1659"/>
        <end position="1681"/>
    </location>
</feature>
<dbReference type="EMBL" id="PZQS01000004">
    <property type="protein sequence ID" value="PVD31770.1"/>
    <property type="molecule type" value="Genomic_DNA"/>
</dbReference>
<keyword evidence="2 8" id="KW-0479">Metal-binding</keyword>
<evidence type="ECO:0000256" key="7">
    <source>
        <dbReference type="ARBA" id="ARBA00023180"/>
    </source>
</evidence>
<feature type="region of interest" description="Disordered" evidence="9">
    <location>
        <begin position="1127"/>
        <end position="1150"/>
    </location>
</feature>
<feature type="compositionally biased region" description="Basic residues" evidence="9">
    <location>
        <begin position="2222"/>
        <end position="2231"/>
    </location>
</feature>
<dbReference type="OrthoDB" id="6097485at2759"/>
<feature type="compositionally biased region" description="Basic and acidic residues" evidence="9">
    <location>
        <begin position="1873"/>
        <end position="1884"/>
    </location>
</feature>
<feature type="region of interest" description="Disordered" evidence="9">
    <location>
        <begin position="1224"/>
        <end position="1339"/>
    </location>
</feature>
<feature type="region of interest" description="Disordered" evidence="9">
    <location>
        <begin position="2006"/>
        <end position="2114"/>
    </location>
</feature>
<dbReference type="Pfam" id="PF01421">
    <property type="entry name" value="Reprolysin"/>
    <property type="match status" value="1"/>
</dbReference>
<feature type="region of interest" description="Disordered" evidence="9">
    <location>
        <begin position="1390"/>
        <end position="1424"/>
    </location>
</feature>
<feature type="binding site" evidence="8">
    <location>
        <position position="385"/>
    </location>
    <ligand>
        <name>Zn(2+)</name>
        <dbReference type="ChEBI" id="CHEBI:29105"/>
        <note>catalytic</note>
    </ligand>
</feature>
<dbReference type="GO" id="GO:0006508">
    <property type="term" value="P:proteolysis"/>
    <property type="evidence" value="ECO:0007669"/>
    <property type="project" value="UniProtKB-KW"/>
</dbReference>
<evidence type="ECO:0000256" key="9">
    <source>
        <dbReference type="SAM" id="MobiDB-lite"/>
    </source>
</evidence>
<keyword evidence="12" id="KW-1185">Reference proteome</keyword>
<dbReference type="Proteomes" id="UP000245119">
    <property type="component" value="Linkage Group LG4"/>
</dbReference>
<feature type="compositionally biased region" description="Polar residues" evidence="9">
    <location>
        <begin position="640"/>
        <end position="662"/>
    </location>
</feature>
<feature type="compositionally biased region" description="Low complexity" evidence="9">
    <location>
        <begin position="1862"/>
        <end position="1872"/>
    </location>
</feature>
<dbReference type="Gene3D" id="3.40.1620.60">
    <property type="match status" value="1"/>
</dbReference>
<feature type="compositionally biased region" description="Polar residues" evidence="9">
    <location>
        <begin position="924"/>
        <end position="941"/>
    </location>
</feature>
<evidence type="ECO:0000256" key="6">
    <source>
        <dbReference type="ARBA" id="ARBA00023157"/>
    </source>
</evidence>
<keyword evidence="3" id="KW-0378">Hydrolase</keyword>
<feature type="compositionally biased region" description="Polar residues" evidence="9">
    <location>
        <begin position="1396"/>
        <end position="1409"/>
    </location>
</feature>
<feature type="compositionally biased region" description="Polar residues" evidence="9">
    <location>
        <begin position="951"/>
        <end position="962"/>
    </location>
</feature>
<feature type="compositionally biased region" description="Basic and acidic residues" evidence="9">
    <location>
        <begin position="1287"/>
        <end position="1328"/>
    </location>
</feature>
<dbReference type="InterPro" id="IPR024079">
    <property type="entry name" value="MetalloPept_cat_dom_sf"/>
</dbReference>
<feature type="compositionally biased region" description="Acidic residues" evidence="9">
    <location>
        <begin position="1576"/>
        <end position="1592"/>
    </location>
</feature>
<feature type="compositionally biased region" description="Basic and acidic residues" evidence="9">
    <location>
        <begin position="1756"/>
        <end position="1782"/>
    </location>
</feature>
<gene>
    <name evidence="11" type="ORF">C0Q70_07188</name>
</gene>
<protein>
    <recommendedName>
        <fullName evidence="10">Peptidase M12B domain-containing protein</fullName>
    </recommendedName>
</protein>
<proteinExistence type="predicted"/>
<evidence type="ECO:0000313" key="12">
    <source>
        <dbReference type="Proteomes" id="UP000245119"/>
    </source>
</evidence>
<evidence type="ECO:0000256" key="5">
    <source>
        <dbReference type="ARBA" id="ARBA00023049"/>
    </source>
</evidence>
<comment type="caution">
    <text evidence="11">The sequence shown here is derived from an EMBL/GenBank/DDBJ whole genome shotgun (WGS) entry which is preliminary data.</text>
</comment>
<evidence type="ECO:0000256" key="1">
    <source>
        <dbReference type="ARBA" id="ARBA00022670"/>
    </source>
</evidence>
<feature type="region of interest" description="Disordered" evidence="9">
    <location>
        <begin position="1"/>
        <end position="29"/>
    </location>
</feature>
<organism evidence="11 12">
    <name type="scientific">Pomacea canaliculata</name>
    <name type="common">Golden apple snail</name>
    <dbReference type="NCBI Taxonomy" id="400727"/>
    <lineage>
        <taxon>Eukaryota</taxon>
        <taxon>Metazoa</taxon>
        <taxon>Spiralia</taxon>
        <taxon>Lophotrochozoa</taxon>
        <taxon>Mollusca</taxon>
        <taxon>Gastropoda</taxon>
        <taxon>Caenogastropoda</taxon>
        <taxon>Architaenioglossa</taxon>
        <taxon>Ampullarioidea</taxon>
        <taxon>Ampullariidae</taxon>
        <taxon>Pomacea</taxon>
    </lineage>
</organism>
<evidence type="ECO:0000313" key="11">
    <source>
        <dbReference type="EMBL" id="PVD31770.1"/>
    </source>
</evidence>
<feature type="compositionally biased region" description="Polar residues" evidence="9">
    <location>
        <begin position="671"/>
        <end position="681"/>
    </location>
</feature>
<keyword evidence="7" id="KW-0325">Glycoprotein</keyword>
<feature type="compositionally biased region" description="Low complexity" evidence="9">
    <location>
        <begin position="2182"/>
        <end position="2194"/>
    </location>
</feature>
<reference evidence="11 12" key="1">
    <citation type="submission" date="2018-04" db="EMBL/GenBank/DDBJ databases">
        <title>The genome of golden apple snail Pomacea canaliculata provides insight into stress tolerance and invasive adaptation.</title>
        <authorList>
            <person name="Liu C."/>
            <person name="Liu B."/>
            <person name="Ren Y."/>
            <person name="Zhang Y."/>
            <person name="Wang H."/>
            <person name="Li S."/>
            <person name="Jiang F."/>
            <person name="Yin L."/>
            <person name="Zhang G."/>
            <person name="Qian W."/>
            <person name="Fan W."/>
        </authorList>
    </citation>
    <scope>NUCLEOTIDE SEQUENCE [LARGE SCALE GENOMIC DNA]</scope>
    <source>
        <strain evidence="11">SZHN2017</strain>
        <tissue evidence="11">Muscle</tissue>
    </source>
</reference>
<feature type="region of interest" description="Disordered" evidence="9">
    <location>
        <begin position="640"/>
        <end position="734"/>
    </location>
</feature>
<feature type="compositionally biased region" description="Low complexity" evidence="9">
    <location>
        <begin position="1087"/>
        <end position="1104"/>
    </location>
</feature>
<dbReference type="InterPro" id="IPR001590">
    <property type="entry name" value="Peptidase_M12B"/>
</dbReference>
<evidence type="ECO:0000259" key="10">
    <source>
        <dbReference type="PROSITE" id="PS50215"/>
    </source>
</evidence>